<evidence type="ECO:0000256" key="7">
    <source>
        <dbReference type="ARBA" id="ARBA00022967"/>
    </source>
</evidence>
<dbReference type="Pfam" id="PF00005">
    <property type="entry name" value="ABC_tran"/>
    <property type="match status" value="2"/>
</dbReference>
<comment type="caution">
    <text evidence="10">The sequence shown here is derived from an EMBL/GenBank/DDBJ whole genome shotgun (WGS) entry which is preliminary data.</text>
</comment>
<evidence type="ECO:0000256" key="8">
    <source>
        <dbReference type="ARBA" id="ARBA00023136"/>
    </source>
</evidence>
<evidence type="ECO:0000256" key="5">
    <source>
        <dbReference type="ARBA" id="ARBA00022741"/>
    </source>
</evidence>
<keyword evidence="6 10" id="KW-0067">ATP-binding</keyword>
<keyword evidence="4" id="KW-0677">Repeat</keyword>
<dbReference type="PANTHER" id="PTHR43790:SF3">
    <property type="entry name" value="D-ALLOSE IMPORT ATP-BINDING PROTEIN ALSA-RELATED"/>
    <property type="match status" value="1"/>
</dbReference>
<dbReference type="PROSITE" id="PS00211">
    <property type="entry name" value="ABC_TRANSPORTER_1"/>
    <property type="match status" value="1"/>
</dbReference>
<dbReference type="CDD" id="cd03216">
    <property type="entry name" value="ABC_Carb_Monos_I"/>
    <property type="match status" value="1"/>
</dbReference>
<dbReference type="CDD" id="cd03215">
    <property type="entry name" value="ABC_Carb_Monos_II"/>
    <property type="match status" value="1"/>
</dbReference>
<evidence type="ECO:0000256" key="1">
    <source>
        <dbReference type="ARBA" id="ARBA00022448"/>
    </source>
</evidence>
<dbReference type="Gene3D" id="3.40.50.300">
    <property type="entry name" value="P-loop containing nucleotide triphosphate hydrolases"/>
    <property type="match status" value="2"/>
</dbReference>
<evidence type="ECO:0000259" key="9">
    <source>
        <dbReference type="PROSITE" id="PS50893"/>
    </source>
</evidence>
<keyword evidence="2" id="KW-1003">Cell membrane</keyword>
<keyword evidence="11" id="KW-1185">Reference proteome</keyword>
<keyword evidence="8" id="KW-0472">Membrane</keyword>
<evidence type="ECO:0000313" key="10">
    <source>
        <dbReference type="EMBL" id="TDY60168.1"/>
    </source>
</evidence>
<dbReference type="GO" id="GO:0005524">
    <property type="term" value="F:ATP binding"/>
    <property type="evidence" value="ECO:0007669"/>
    <property type="project" value="UniProtKB-KW"/>
</dbReference>
<feature type="domain" description="ABC transporter" evidence="9">
    <location>
        <begin position="4"/>
        <end position="238"/>
    </location>
</feature>
<keyword evidence="1" id="KW-0813">Transport</keyword>
<evidence type="ECO:0000256" key="3">
    <source>
        <dbReference type="ARBA" id="ARBA00022597"/>
    </source>
</evidence>
<gene>
    <name evidence="10" type="ORF">C8D99_10922</name>
</gene>
<dbReference type="Proteomes" id="UP000295066">
    <property type="component" value="Unassembled WGS sequence"/>
</dbReference>
<evidence type="ECO:0000313" key="11">
    <source>
        <dbReference type="Proteomes" id="UP000295066"/>
    </source>
</evidence>
<dbReference type="SMART" id="SM00382">
    <property type="entry name" value="AAA"/>
    <property type="match status" value="2"/>
</dbReference>
<dbReference type="OrthoDB" id="9771863at2"/>
<organism evidence="10 11">
    <name type="scientific">Aminivibrio pyruvatiphilus</name>
    <dbReference type="NCBI Taxonomy" id="1005740"/>
    <lineage>
        <taxon>Bacteria</taxon>
        <taxon>Thermotogati</taxon>
        <taxon>Synergistota</taxon>
        <taxon>Synergistia</taxon>
        <taxon>Synergistales</taxon>
        <taxon>Aminobacteriaceae</taxon>
        <taxon>Aminivibrio</taxon>
    </lineage>
</organism>
<keyword evidence="7" id="KW-1278">Translocase</keyword>
<feature type="domain" description="ABC transporter" evidence="9">
    <location>
        <begin position="249"/>
        <end position="493"/>
    </location>
</feature>
<dbReference type="PROSITE" id="PS50893">
    <property type="entry name" value="ABC_TRANSPORTER_2"/>
    <property type="match status" value="2"/>
</dbReference>
<dbReference type="RefSeq" id="WP_133957633.1">
    <property type="nucleotide sequence ID" value="NZ_SORI01000009.1"/>
</dbReference>
<dbReference type="InterPro" id="IPR003439">
    <property type="entry name" value="ABC_transporter-like_ATP-bd"/>
</dbReference>
<dbReference type="PANTHER" id="PTHR43790">
    <property type="entry name" value="CARBOHYDRATE TRANSPORT ATP-BINDING PROTEIN MG119-RELATED"/>
    <property type="match status" value="1"/>
</dbReference>
<dbReference type="InterPro" id="IPR017871">
    <property type="entry name" value="ABC_transporter-like_CS"/>
</dbReference>
<dbReference type="EMBL" id="SORI01000009">
    <property type="protein sequence ID" value="TDY60168.1"/>
    <property type="molecule type" value="Genomic_DNA"/>
</dbReference>
<reference evidence="10 11" key="1">
    <citation type="submission" date="2019-03" db="EMBL/GenBank/DDBJ databases">
        <title>Genomic Encyclopedia of Type Strains, Phase IV (KMG-IV): sequencing the most valuable type-strain genomes for metagenomic binning, comparative biology and taxonomic classification.</title>
        <authorList>
            <person name="Goeker M."/>
        </authorList>
    </citation>
    <scope>NUCLEOTIDE SEQUENCE [LARGE SCALE GENOMIC DNA]</scope>
    <source>
        <strain evidence="10 11">DSM 25964</strain>
    </source>
</reference>
<sequence>MTVLETRNLTKEFPGVRALSDFSFTLEKGEIHGLVGENGAGKSTLVKILAGVHTPSSGSFLLNGREMHFRSPRDAADRIGVVHQERELVPHFSGWENLFLGLEFSSAGFLLKRKMREDALRFAEKYGMDVDLDAPASEMGSGRQEMLSILKVLFRNPEVVIFDEPTAPLSVKECESLFALVRDLKARGLAILYISHHLSEVLDLADRVTVLRNGKKVDTLDASSVDEQGLIRLMIDRDLAGQYPKRPVALGEEVFAMEGCSSAAGRFKDVSFSVRRGEIVGFAGLVGSGRTELARAVFCGLPFEEGTMRLAGKPFTSGSPGESIAKGMAMIPENRREEGVVSDLSVGENLVLPLLGNFTSLGFLRKKDAARHAVSVSERLSIKSAGLSQDVRTLSGGNQQKVSVGKWFGTPSLLWIFDEPTQGIDVDAKREVYSIMEDLAEGGAGVWFISSDLRELLAMADRIIVMKNNRIAGEFRPPCDSEEILATMMGEEG</sequence>
<dbReference type="InterPro" id="IPR003593">
    <property type="entry name" value="AAA+_ATPase"/>
</dbReference>
<dbReference type="SUPFAM" id="SSF52540">
    <property type="entry name" value="P-loop containing nucleoside triphosphate hydrolases"/>
    <property type="match status" value="2"/>
</dbReference>
<protein>
    <submittedName>
        <fullName evidence="10">Ribose ABC transporter ATP-binding protein</fullName>
    </submittedName>
</protein>
<name>A0A4R8M5S9_9BACT</name>
<dbReference type="InterPro" id="IPR050107">
    <property type="entry name" value="ABC_carbohydrate_import_ATPase"/>
</dbReference>
<keyword evidence="3" id="KW-0762">Sugar transport</keyword>
<dbReference type="GO" id="GO:0016887">
    <property type="term" value="F:ATP hydrolysis activity"/>
    <property type="evidence" value="ECO:0007669"/>
    <property type="project" value="InterPro"/>
</dbReference>
<proteinExistence type="predicted"/>
<evidence type="ECO:0000256" key="6">
    <source>
        <dbReference type="ARBA" id="ARBA00022840"/>
    </source>
</evidence>
<evidence type="ECO:0000256" key="4">
    <source>
        <dbReference type="ARBA" id="ARBA00022737"/>
    </source>
</evidence>
<dbReference type="InterPro" id="IPR027417">
    <property type="entry name" value="P-loop_NTPase"/>
</dbReference>
<evidence type="ECO:0000256" key="2">
    <source>
        <dbReference type="ARBA" id="ARBA00022475"/>
    </source>
</evidence>
<accession>A0A4R8M5S9</accession>
<dbReference type="AlphaFoldDB" id="A0A4R8M5S9"/>
<keyword evidence="5" id="KW-0547">Nucleotide-binding</keyword>